<comment type="caution">
    <text evidence="10">The sequence shown here is derived from an EMBL/GenBank/DDBJ whole genome shotgun (WGS) entry which is preliminary data.</text>
</comment>
<dbReference type="AlphaFoldDB" id="A0A9P4YXM1"/>
<feature type="domain" description="Xylanolytic transcriptional activator regulatory" evidence="9">
    <location>
        <begin position="245"/>
        <end position="323"/>
    </location>
</feature>
<dbReference type="OrthoDB" id="5416384at2759"/>
<dbReference type="Proteomes" id="UP000749293">
    <property type="component" value="Unassembled WGS sequence"/>
</dbReference>
<evidence type="ECO:0000256" key="2">
    <source>
        <dbReference type="ARBA" id="ARBA00022723"/>
    </source>
</evidence>
<dbReference type="RefSeq" id="XP_035322577.1">
    <property type="nucleotide sequence ID" value="XM_035467611.1"/>
</dbReference>
<protein>
    <submittedName>
        <fullName evidence="10">Fungal trans</fullName>
    </submittedName>
</protein>
<feature type="compositionally biased region" description="Low complexity" evidence="8">
    <location>
        <begin position="743"/>
        <end position="766"/>
    </location>
</feature>
<feature type="compositionally biased region" description="Polar residues" evidence="8">
    <location>
        <begin position="608"/>
        <end position="622"/>
    </location>
</feature>
<gene>
    <name evidence="10" type="ORF">GMORB2_5641</name>
</gene>
<keyword evidence="5" id="KW-0238">DNA-binding</keyword>
<dbReference type="EMBL" id="JAANYQ010000005">
    <property type="protein sequence ID" value="KAF4123925.1"/>
    <property type="molecule type" value="Genomic_DNA"/>
</dbReference>
<evidence type="ECO:0000256" key="8">
    <source>
        <dbReference type="SAM" id="MobiDB-lite"/>
    </source>
</evidence>
<dbReference type="GO" id="GO:0005634">
    <property type="term" value="C:nucleus"/>
    <property type="evidence" value="ECO:0007669"/>
    <property type="project" value="UniProtKB-SubCell"/>
</dbReference>
<dbReference type="InterPro" id="IPR052202">
    <property type="entry name" value="Yeast_MetPath_Reg"/>
</dbReference>
<dbReference type="GeneID" id="55971866"/>
<dbReference type="GO" id="GO:0043565">
    <property type="term" value="F:sequence-specific DNA binding"/>
    <property type="evidence" value="ECO:0007669"/>
    <property type="project" value="TreeGrafter"/>
</dbReference>
<organism evidence="10 11">
    <name type="scientific">Geosmithia morbida</name>
    <dbReference type="NCBI Taxonomy" id="1094350"/>
    <lineage>
        <taxon>Eukaryota</taxon>
        <taxon>Fungi</taxon>
        <taxon>Dikarya</taxon>
        <taxon>Ascomycota</taxon>
        <taxon>Pezizomycotina</taxon>
        <taxon>Sordariomycetes</taxon>
        <taxon>Hypocreomycetidae</taxon>
        <taxon>Hypocreales</taxon>
        <taxon>Bionectriaceae</taxon>
        <taxon>Geosmithia</taxon>
    </lineage>
</organism>
<name>A0A9P4YXM1_9HYPO</name>
<evidence type="ECO:0000313" key="10">
    <source>
        <dbReference type="EMBL" id="KAF4123925.1"/>
    </source>
</evidence>
<feature type="compositionally biased region" description="Low complexity" evidence="8">
    <location>
        <begin position="537"/>
        <end position="556"/>
    </location>
</feature>
<keyword evidence="2" id="KW-0479">Metal-binding</keyword>
<dbReference type="InterPro" id="IPR007219">
    <property type="entry name" value="XnlR_reg_dom"/>
</dbReference>
<keyword evidence="6" id="KW-0804">Transcription</keyword>
<evidence type="ECO:0000256" key="3">
    <source>
        <dbReference type="ARBA" id="ARBA00022833"/>
    </source>
</evidence>
<evidence type="ECO:0000313" key="11">
    <source>
        <dbReference type="Proteomes" id="UP000749293"/>
    </source>
</evidence>
<keyword evidence="3" id="KW-0862">Zinc</keyword>
<dbReference type="SMART" id="SM00906">
    <property type="entry name" value="Fungal_trans"/>
    <property type="match status" value="1"/>
</dbReference>
<feature type="region of interest" description="Disordered" evidence="8">
    <location>
        <begin position="534"/>
        <end position="770"/>
    </location>
</feature>
<dbReference type="GO" id="GO:0008270">
    <property type="term" value="F:zinc ion binding"/>
    <property type="evidence" value="ECO:0007669"/>
    <property type="project" value="InterPro"/>
</dbReference>
<evidence type="ECO:0000256" key="1">
    <source>
        <dbReference type="ARBA" id="ARBA00004123"/>
    </source>
</evidence>
<evidence type="ECO:0000259" key="9">
    <source>
        <dbReference type="SMART" id="SM00906"/>
    </source>
</evidence>
<dbReference type="PANTHER" id="PTHR47782">
    <property type="entry name" value="ZN(II)2CYS6 TRANSCRIPTION FACTOR (EUROFUNG)-RELATED"/>
    <property type="match status" value="1"/>
</dbReference>
<keyword evidence="7" id="KW-0539">Nucleus</keyword>
<evidence type="ECO:0000256" key="4">
    <source>
        <dbReference type="ARBA" id="ARBA00023015"/>
    </source>
</evidence>
<comment type="subcellular location">
    <subcellularLocation>
        <location evidence="1">Nucleus</location>
    </subcellularLocation>
</comment>
<evidence type="ECO:0000256" key="7">
    <source>
        <dbReference type="ARBA" id="ARBA00023242"/>
    </source>
</evidence>
<feature type="compositionally biased region" description="Polar residues" evidence="8">
    <location>
        <begin position="586"/>
        <end position="600"/>
    </location>
</feature>
<dbReference type="GO" id="GO:0006351">
    <property type="term" value="P:DNA-templated transcription"/>
    <property type="evidence" value="ECO:0007669"/>
    <property type="project" value="InterPro"/>
</dbReference>
<keyword evidence="4" id="KW-0805">Transcription regulation</keyword>
<dbReference type="GO" id="GO:0045944">
    <property type="term" value="P:positive regulation of transcription by RNA polymerase II"/>
    <property type="evidence" value="ECO:0007669"/>
    <property type="project" value="TreeGrafter"/>
</dbReference>
<keyword evidence="11" id="KW-1185">Reference proteome</keyword>
<dbReference type="CDD" id="cd12148">
    <property type="entry name" value="fungal_TF_MHR"/>
    <property type="match status" value="1"/>
</dbReference>
<dbReference type="PANTHER" id="PTHR47782:SF8">
    <property type="entry name" value="ZN(II)2CYS6 TRANSCRIPTION FACTOR (EUROFUNG)"/>
    <property type="match status" value="1"/>
</dbReference>
<dbReference type="Pfam" id="PF04082">
    <property type="entry name" value="Fungal_trans"/>
    <property type="match status" value="1"/>
</dbReference>
<feature type="compositionally biased region" description="Pro residues" evidence="8">
    <location>
        <begin position="565"/>
        <end position="577"/>
    </location>
</feature>
<dbReference type="GO" id="GO:0000981">
    <property type="term" value="F:DNA-binding transcription factor activity, RNA polymerase II-specific"/>
    <property type="evidence" value="ECO:0007669"/>
    <property type="project" value="TreeGrafter"/>
</dbReference>
<reference evidence="10" key="1">
    <citation type="submission" date="2020-03" db="EMBL/GenBank/DDBJ databases">
        <title>Site-based positive gene gene selection in Geosmithia morbida across the United States reveals a broad range of putative effectors and factors for local host and environmental adapation.</title>
        <authorList>
            <person name="Onufrak A."/>
            <person name="Murdoch R.W."/>
            <person name="Gazis R."/>
            <person name="Huff M."/>
            <person name="Staton M."/>
            <person name="Klingeman W."/>
            <person name="Hadziabdic D."/>
        </authorList>
    </citation>
    <scope>NUCLEOTIDE SEQUENCE</scope>
    <source>
        <strain evidence="10">1262</strain>
    </source>
</reference>
<proteinExistence type="predicted"/>
<sequence length="891" mass="99068">MDRFPSSPFNQAIRHTLIDPGRTNKVRALEAQLAQYVDDDDTDARSPEDMIRPGGMVRLGAEDETPRYLGPSSGIAMTRLLMEEAKRFSQSNRVADLIPDLETRRRNRMQSIQMTAANNYPTMSGEPAEELPRRDTATKLVEIYKHKGEDTSQVLWPILHEPSLEKDVDDVYKGDKDVYKRFVTNMVFAIALQRMSIRYAGLADAFYLAAMKNFEAVLRPKDLKTLQCLALIGQYSLITPTRAPVYYVIGLAARICQQEGLVDETTITAGYNLDPLTLDLRRRVVWNLASLEYGLSHTLGRPNIFATSDEKLDVRFLSAMPDQYITENGIRPGPESEDKLVAIHAFKLRIHQAEIRRTLYERKRPEPENDSSPWHQEMERQLEGWLNEGPSSPLWCRIWFVGCYHQNLIFIYRPSPQIPKPSSRAAEICFNSAANIINLSYKQTDEVSVSITWVFLLTLNMSLTTLLWSMSYPEVRSVHSREEAEALVNKALEIIETCEKRWPGSGNSSELFSILSKACIQSYESAGYQPNMVFNTSSSSEGGSSPDASSQSQAGSNTGSTRQTPQPPQPPQPPQYLNPPQFGSVFGSSPESINSYTLEQSFPHPQPTFRSNSIFQSPSATDTHGRRFSYFPPEFNIDEVPDPGDPGAQPSPPPVPNQQQSFVNSRNQAPPNQMPGPLDPMDVSSSPSNMTSPPHVPHQQQPMPSSGPPPPPQDTMGGSMPPHPKINHVAPQAAQRVPPYTMPPQLRQQPQQQQQQHHPSPQQSPSVTIPQTDWFSNSAAFVMPYPGPMGNSNGFYDEMMPEGGSGIGSGMVGGSFGDFPMTQGFGLETVGANAALGSQQFGRAMMPGRQDSLTQSQQLELMNSLETESFGDFDAYLKPEDNSTGLNTGWY</sequence>
<evidence type="ECO:0000256" key="5">
    <source>
        <dbReference type="ARBA" id="ARBA00023125"/>
    </source>
</evidence>
<evidence type="ECO:0000256" key="6">
    <source>
        <dbReference type="ARBA" id="ARBA00023163"/>
    </source>
</evidence>
<accession>A0A9P4YXM1</accession>